<proteinExistence type="predicted"/>
<keyword evidence="1" id="KW-0732">Signal</keyword>
<sequence>MKLRYVIAATLIAAAAPLAARDGKSFNISLQHVSGESSTAGNALGMEGARDINDMAYGGLVFQSVTANPRYSGPGISLGLSNEAFNWGWKLSLDFADLSASKSEIVSQDYSSFAYGGSSTAITSSNILSFSSNKLQKASLGYTADIYAFRSGGVALQKLGIRLGGRLRSDDLKLSDSLVMQSMTVVANPGATITVPLGLSFPNDHRLNYQEHALELLGGLSYKYGVTTNTALDVAATGVYGKGMGKYKHDAMSLATIIPTAPAMPSKTTFKGDTKLTRSGFLAEVGFSHAFSDKMGLRLSYGFSQIQSKVDESTVKNPNVMPLMAMVTGDFLPYIMDTSNPLGANPASTDREQRIGLELKVGL</sequence>
<comment type="caution">
    <text evidence="2">The sequence shown here is derived from an EMBL/GenBank/DDBJ whole genome shotgun (WGS) entry which is preliminary data.</text>
</comment>
<feature type="chain" id="PRO_5032283291" evidence="1">
    <location>
        <begin position="21"/>
        <end position="363"/>
    </location>
</feature>
<dbReference type="AlphaFoldDB" id="A0A833H3I1"/>
<name>A0A833H3I1_9LEPT</name>
<dbReference type="Proteomes" id="UP000460298">
    <property type="component" value="Unassembled WGS sequence"/>
</dbReference>
<evidence type="ECO:0000313" key="2">
    <source>
        <dbReference type="EMBL" id="KAB2933997.1"/>
    </source>
</evidence>
<protein>
    <submittedName>
        <fullName evidence="2">Uncharacterized protein</fullName>
    </submittedName>
</protein>
<evidence type="ECO:0000256" key="1">
    <source>
        <dbReference type="SAM" id="SignalP"/>
    </source>
</evidence>
<reference evidence="2 3" key="1">
    <citation type="submission" date="2019-10" db="EMBL/GenBank/DDBJ databases">
        <title>Extracellular Electron Transfer in a Candidatus Methanoperedens spp. Enrichment Culture.</title>
        <authorList>
            <person name="Berger S."/>
            <person name="Rangel Shaw D."/>
            <person name="Berben T."/>
            <person name="In 'T Zandt M."/>
            <person name="Frank J."/>
            <person name="Reimann J."/>
            <person name="Jetten M.S.M."/>
            <person name="Welte C.U."/>
        </authorList>
    </citation>
    <scope>NUCLEOTIDE SEQUENCE [LARGE SCALE GENOMIC DNA]</scope>
    <source>
        <strain evidence="2">SB12</strain>
    </source>
</reference>
<accession>A0A833H3I1</accession>
<feature type="signal peptide" evidence="1">
    <location>
        <begin position="1"/>
        <end position="20"/>
    </location>
</feature>
<gene>
    <name evidence="2" type="ORF">F9K24_05890</name>
</gene>
<organism evidence="2 3">
    <name type="scientific">Leptonema illini</name>
    <dbReference type="NCBI Taxonomy" id="183"/>
    <lineage>
        <taxon>Bacteria</taxon>
        <taxon>Pseudomonadati</taxon>
        <taxon>Spirochaetota</taxon>
        <taxon>Spirochaetia</taxon>
        <taxon>Leptospirales</taxon>
        <taxon>Leptospiraceae</taxon>
        <taxon>Leptonema</taxon>
    </lineage>
</organism>
<dbReference type="EMBL" id="WBUI01000004">
    <property type="protein sequence ID" value="KAB2933997.1"/>
    <property type="molecule type" value="Genomic_DNA"/>
</dbReference>
<evidence type="ECO:0000313" key="3">
    <source>
        <dbReference type="Proteomes" id="UP000460298"/>
    </source>
</evidence>